<dbReference type="Proteomes" id="UP000631300">
    <property type="component" value="Unassembled WGS sequence"/>
</dbReference>
<dbReference type="PANTHER" id="PTHR48081:SF33">
    <property type="entry name" value="KYNURENINE FORMAMIDASE"/>
    <property type="match status" value="1"/>
</dbReference>
<evidence type="ECO:0000313" key="3">
    <source>
        <dbReference type="EMBL" id="GGW76634.1"/>
    </source>
</evidence>
<gene>
    <name evidence="3" type="ORF">GCM10007391_06680</name>
</gene>
<accession>A0A918MVH3</accession>
<dbReference type="EMBL" id="BMXP01000001">
    <property type="protein sequence ID" value="GGW76634.1"/>
    <property type="molecule type" value="Genomic_DNA"/>
</dbReference>
<dbReference type="Gene3D" id="3.40.50.1820">
    <property type="entry name" value="alpha/beta hydrolase"/>
    <property type="match status" value="1"/>
</dbReference>
<organism evidence="3 4">
    <name type="scientific">Alteromonas halophila</name>
    <dbReference type="NCBI Taxonomy" id="516698"/>
    <lineage>
        <taxon>Bacteria</taxon>
        <taxon>Pseudomonadati</taxon>
        <taxon>Pseudomonadota</taxon>
        <taxon>Gammaproteobacteria</taxon>
        <taxon>Alteromonadales</taxon>
        <taxon>Alteromonadaceae</taxon>
        <taxon>Alteromonas/Salinimonas group</taxon>
        <taxon>Alteromonas</taxon>
    </lineage>
</organism>
<evidence type="ECO:0000256" key="1">
    <source>
        <dbReference type="ARBA" id="ARBA00022801"/>
    </source>
</evidence>
<dbReference type="PANTHER" id="PTHR48081">
    <property type="entry name" value="AB HYDROLASE SUPERFAMILY PROTEIN C4A8.06C"/>
    <property type="match status" value="1"/>
</dbReference>
<dbReference type="InterPro" id="IPR050300">
    <property type="entry name" value="GDXG_lipolytic_enzyme"/>
</dbReference>
<sequence>MRVRQLLFCLVWVCVASTTEAEPRYKVSYGELSQLAARTPDAVLAYGEDPLQRIFTWQASGETKASVVFIHGGCWLNAYNIDHSRGFLTDLAARGYTVYGVEYRRTGDEGGGWPGTFTDVREALQMLEKRLNDSHPVYVLGHSAGGHLALLAAPALAFADKIIGLAAITDIAEYAKGDNSCQAATPAFMQRPREQAPEAWHNANPRSYTMPASVLLMQGGADAIVPARQSVWRGVAQQLIEGSGHFDWLHPKSAAFAALLSVLNQSHKETHDSHESQ</sequence>
<proteinExistence type="predicted"/>
<dbReference type="AlphaFoldDB" id="A0A918MVH3"/>
<protein>
    <recommendedName>
        <fullName evidence="2">BD-FAE-like domain-containing protein</fullName>
    </recommendedName>
</protein>
<keyword evidence="1" id="KW-0378">Hydrolase</keyword>
<reference evidence="3" key="2">
    <citation type="submission" date="2020-09" db="EMBL/GenBank/DDBJ databases">
        <authorList>
            <person name="Sun Q."/>
            <person name="Kim S."/>
        </authorList>
    </citation>
    <scope>NUCLEOTIDE SEQUENCE</scope>
    <source>
        <strain evidence="3">KCTC 22164</strain>
    </source>
</reference>
<evidence type="ECO:0000259" key="2">
    <source>
        <dbReference type="Pfam" id="PF20434"/>
    </source>
</evidence>
<dbReference type="Pfam" id="PF20434">
    <property type="entry name" value="BD-FAE"/>
    <property type="match status" value="1"/>
</dbReference>
<name>A0A918MVH3_9ALTE</name>
<dbReference type="SUPFAM" id="SSF53474">
    <property type="entry name" value="alpha/beta-Hydrolases"/>
    <property type="match status" value="1"/>
</dbReference>
<dbReference type="InterPro" id="IPR029058">
    <property type="entry name" value="AB_hydrolase_fold"/>
</dbReference>
<dbReference type="GO" id="GO:0016787">
    <property type="term" value="F:hydrolase activity"/>
    <property type="evidence" value="ECO:0007669"/>
    <property type="project" value="UniProtKB-KW"/>
</dbReference>
<reference evidence="3" key="1">
    <citation type="journal article" date="2014" name="Int. J. Syst. Evol. Microbiol.">
        <title>Complete genome sequence of Corynebacterium casei LMG S-19264T (=DSM 44701T), isolated from a smear-ripened cheese.</title>
        <authorList>
            <consortium name="US DOE Joint Genome Institute (JGI-PGF)"/>
            <person name="Walter F."/>
            <person name="Albersmeier A."/>
            <person name="Kalinowski J."/>
            <person name="Ruckert C."/>
        </authorList>
    </citation>
    <scope>NUCLEOTIDE SEQUENCE</scope>
    <source>
        <strain evidence="3">KCTC 22164</strain>
    </source>
</reference>
<comment type="caution">
    <text evidence="3">The sequence shown here is derived from an EMBL/GenBank/DDBJ whole genome shotgun (WGS) entry which is preliminary data.</text>
</comment>
<evidence type="ECO:0000313" key="4">
    <source>
        <dbReference type="Proteomes" id="UP000631300"/>
    </source>
</evidence>
<feature type="domain" description="BD-FAE-like" evidence="2">
    <location>
        <begin position="61"/>
        <end position="231"/>
    </location>
</feature>
<keyword evidence="4" id="KW-1185">Reference proteome</keyword>
<dbReference type="InterPro" id="IPR049492">
    <property type="entry name" value="BD-FAE-like_dom"/>
</dbReference>